<feature type="region of interest" description="Disordered" evidence="1">
    <location>
        <begin position="86"/>
        <end position="110"/>
    </location>
</feature>
<gene>
    <name evidence="2" type="ORF">PCOR1329_LOCUS5530</name>
</gene>
<feature type="non-terminal residue" evidence="2">
    <location>
        <position position="110"/>
    </location>
</feature>
<accession>A0ABN9PSP4</accession>
<comment type="caution">
    <text evidence="2">The sequence shown here is derived from an EMBL/GenBank/DDBJ whole genome shotgun (WGS) entry which is preliminary data.</text>
</comment>
<name>A0ABN9PSP4_9DINO</name>
<evidence type="ECO:0000256" key="1">
    <source>
        <dbReference type="SAM" id="MobiDB-lite"/>
    </source>
</evidence>
<feature type="non-terminal residue" evidence="2">
    <location>
        <position position="1"/>
    </location>
</feature>
<reference evidence="2" key="1">
    <citation type="submission" date="2023-10" db="EMBL/GenBank/DDBJ databases">
        <authorList>
            <person name="Chen Y."/>
            <person name="Shah S."/>
            <person name="Dougan E. K."/>
            <person name="Thang M."/>
            <person name="Chan C."/>
        </authorList>
    </citation>
    <scope>NUCLEOTIDE SEQUENCE [LARGE SCALE GENOMIC DNA]</scope>
</reference>
<feature type="region of interest" description="Disordered" evidence="1">
    <location>
        <begin position="1"/>
        <end position="55"/>
    </location>
</feature>
<keyword evidence="3" id="KW-1185">Reference proteome</keyword>
<organism evidence="2 3">
    <name type="scientific">Prorocentrum cordatum</name>
    <dbReference type="NCBI Taxonomy" id="2364126"/>
    <lineage>
        <taxon>Eukaryota</taxon>
        <taxon>Sar</taxon>
        <taxon>Alveolata</taxon>
        <taxon>Dinophyceae</taxon>
        <taxon>Prorocentrales</taxon>
        <taxon>Prorocentraceae</taxon>
        <taxon>Prorocentrum</taxon>
    </lineage>
</organism>
<protein>
    <submittedName>
        <fullName evidence="2">Uncharacterized protein</fullName>
    </submittedName>
</protein>
<evidence type="ECO:0000313" key="2">
    <source>
        <dbReference type="EMBL" id="CAK0796047.1"/>
    </source>
</evidence>
<dbReference type="EMBL" id="CAUYUJ010001455">
    <property type="protein sequence ID" value="CAK0796047.1"/>
    <property type="molecule type" value="Genomic_DNA"/>
</dbReference>
<dbReference type="Proteomes" id="UP001189429">
    <property type="component" value="Unassembled WGS sequence"/>
</dbReference>
<feature type="compositionally biased region" description="Basic and acidic residues" evidence="1">
    <location>
        <begin position="16"/>
        <end position="26"/>
    </location>
</feature>
<sequence length="110" mass="11216">AALEAAGDLQQAAKDLAGEREAERQRAAARGGGGPPSPPPLGPLDDASRQDASDHFGSNTFRLLEVRRCLERCLALARLLQRGAATSEVLPGGAAPAPPALEPGGRASVV</sequence>
<proteinExistence type="predicted"/>
<evidence type="ECO:0000313" key="3">
    <source>
        <dbReference type="Proteomes" id="UP001189429"/>
    </source>
</evidence>